<name>A0ABY7E5P6_MYAAR</name>
<reference evidence="1" key="1">
    <citation type="submission" date="2022-11" db="EMBL/GenBank/DDBJ databases">
        <title>Centuries of genome instability and evolution in soft-shell clam transmissible cancer (bioRxiv).</title>
        <authorList>
            <person name="Hart S.F.M."/>
            <person name="Yonemitsu M.A."/>
            <person name="Giersch R.M."/>
            <person name="Beal B.F."/>
            <person name="Arriagada G."/>
            <person name="Davis B.W."/>
            <person name="Ostrander E.A."/>
            <person name="Goff S.P."/>
            <person name="Metzger M.J."/>
        </authorList>
    </citation>
    <scope>NUCLEOTIDE SEQUENCE</scope>
    <source>
        <strain evidence="1">MELC-2E11</strain>
        <tissue evidence="1">Siphon/mantle</tissue>
    </source>
</reference>
<proteinExistence type="predicted"/>
<evidence type="ECO:0000313" key="2">
    <source>
        <dbReference type="Proteomes" id="UP001164746"/>
    </source>
</evidence>
<accession>A0ABY7E5P6</accession>
<keyword evidence="2" id="KW-1185">Reference proteome</keyword>
<sequence length="221" mass="24918">MANLIQISLVLVFPDQLSLKIPVFRTASGMTIEPMHNNRSCLPCKSTFDHPLSYEFEKEVSIVTLVMVDLYFYSVYILSGLLGAVSSLTAVADDVINAHPQQKLEECSMMGPMSDSICDLFLLDKSLAGEEAVQTVVHRPYLEDLLQKQKLLDNILEMVEKSKEGVQMGRKRSCNVNLGFHCQTEQYSAIADMYNWLQSSLSPGKRRKRRAAAYKNLPHKL</sequence>
<evidence type="ECO:0000313" key="1">
    <source>
        <dbReference type="EMBL" id="WAR03871.1"/>
    </source>
</evidence>
<dbReference type="EMBL" id="CP111015">
    <property type="protein sequence ID" value="WAR03871.1"/>
    <property type="molecule type" value="Genomic_DNA"/>
</dbReference>
<dbReference type="Proteomes" id="UP001164746">
    <property type="component" value="Chromosome 4"/>
</dbReference>
<protein>
    <submittedName>
        <fullName evidence="1">Uncharacterized protein</fullName>
    </submittedName>
</protein>
<organism evidence="1 2">
    <name type="scientific">Mya arenaria</name>
    <name type="common">Soft-shell clam</name>
    <dbReference type="NCBI Taxonomy" id="6604"/>
    <lineage>
        <taxon>Eukaryota</taxon>
        <taxon>Metazoa</taxon>
        <taxon>Spiralia</taxon>
        <taxon>Lophotrochozoa</taxon>
        <taxon>Mollusca</taxon>
        <taxon>Bivalvia</taxon>
        <taxon>Autobranchia</taxon>
        <taxon>Heteroconchia</taxon>
        <taxon>Euheterodonta</taxon>
        <taxon>Imparidentia</taxon>
        <taxon>Neoheterodontei</taxon>
        <taxon>Myida</taxon>
        <taxon>Myoidea</taxon>
        <taxon>Myidae</taxon>
        <taxon>Mya</taxon>
    </lineage>
</organism>
<gene>
    <name evidence="1" type="ORF">MAR_010429</name>
</gene>